<dbReference type="Pfam" id="PF20655">
    <property type="entry name" value="Vps52_C"/>
    <property type="match status" value="1"/>
</dbReference>
<sequence>MKELEKDPIIAHAHKDKVKYYHEQLFRSHQMLLVDTATSEFLFLDDFFGSRGNHALFAEVFGKTTQFFLDSLEQFLANCWDSVGLLLMIRIVEFYRKCMQRRQVSCLDSYLDALNLQLWPHLRRVLDANVSSLRKAAQQNLTIPTNTHPHLVTRRYAELAASLCALSSPESNGLPDTLQQPLHAMQQEVCALLSTMATKLESPENGLVFLVNNYDLVLTVFHERHLPRSATAAFEDLLRGQVQKFVESQLMRHFPDLVTFVKTTEPAVADIDEALARASGQQAPPAGVDVQKMEQVVKSFARNWKQETDRIHQYVMVSFTNFSNGMEILKQVLTQLLLYYTRLQKVIRKSFPQQPPAFAHELVSNTTIVAEIKQSSRSF</sequence>
<dbReference type="PANTHER" id="PTHR14190:SF7">
    <property type="entry name" value="VACUOLAR PROTEIN SORTING-ASSOCIATED PROTEIN 52 HOMOLOG"/>
    <property type="match status" value="1"/>
</dbReference>
<dbReference type="EMBL" id="HBEG01016751">
    <property type="protein sequence ID" value="CAD8354707.1"/>
    <property type="molecule type" value="Transcribed_RNA"/>
</dbReference>
<reference evidence="3" key="1">
    <citation type="submission" date="2021-01" db="EMBL/GenBank/DDBJ databases">
        <authorList>
            <person name="Corre E."/>
            <person name="Pelletier E."/>
            <person name="Niang G."/>
            <person name="Scheremetjew M."/>
            <person name="Finn R."/>
            <person name="Kale V."/>
            <person name="Holt S."/>
            <person name="Cochrane G."/>
            <person name="Meng A."/>
            <person name="Brown T."/>
            <person name="Cohen L."/>
        </authorList>
    </citation>
    <scope>NUCLEOTIDE SEQUENCE</scope>
    <source>
        <strain evidence="3">Pbaha01</strain>
    </source>
</reference>
<dbReference type="InterPro" id="IPR048361">
    <property type="entry name" value="Vps52_C"/>
</dbReference>
<protein>
    <recommendedName>
        <fullName evidence="1">Vps52 C-terminal domain-containing protein</fullName>
    </recommendedName>
</protein>
<dbReference type="InterPro" id="IPR007258">
    <property type="entry name" value="Vps52"/>
</dbReference>
<evidence type="ECO:0000313" key="2">
    <source>
        <dbReference type="EMBL" id="CAD8354705.1"/>
    </source>
</evidence>
<feature type="domain" description="Vps52 C-terminal" evidence="1">
    <location>
        <begin position="2"/>
        <end position="245"/>
    </location>
</feature>
<proteinExistence type="predicted"/>
<dbReference type="GO" id="GO:0000938">
    <property type="term" value="C:GARP complex"/>
    <property type="evidence" value="ECO:0007669"/>
    <property type="project" value="TreeGrafter"/>
</dbReference>
<gene>
    <name evidence="2" type="ORF">PBAH0796_LOCUS10072</name>
    <name evidence="3" type="ORF">PBAH0796_LOCUS10074</name>
</gene>
<organism evidence="3">
    <name type="scientific">Pyrodinium bahamense</name>
    <dbReference type="NCBI Taxonomy" id="73915"/>
    <lineage>
        <taxon>Eukaryota</taxon>
        <taxon>Sar</taxon>
        <taxon>Alveolata</taxon>
        <taxon>Dinophyceae</taxon>
        <taxon>Gonyaulacales</taxon>
        <taxon>Pyrocystaceae</taxon>
        <taxon>Pyrodinium</taxon>
    </lineage>
</organism>
<name>A0A6T8UF18_9DINO</name>
<dbReference type="AlphaFoldDB" id="A0A6T8UF18"/>
<evidence type="ECO:0000313" key="3">
    <source>
        <dbReference type="EMBL" id="CAD8354707.1"/>
    </source>
</evidence>
<dbReference type="GO" id="GO:0005829">
    <property type="term" value="C:cytosol"/>
    <property type="evidence" value="ECO:0007669"/>
    <property type="project" value="GOC"/>
</dbReference>
<dbReference type="PANTHER" id="PTHR14190">
    <property type="entry name" value="SUPPRESSOR OF ACTIN MUTATIONS 2/VACUOLAR PROTEIN SORTING 52"/>
    <property type="match status" value="1"/>
</dbReference>
<dbReference type="GO" id="GO:0032456">
    <property type="term" value="P:endocytic recycling"/>
    <property type="evidence" value="ECO:0007669"/>
    <property type="project" value="TreeGrafter"/>
</dbReference>
<accession>A0A6T8UF18</accession>
<dbReference type="EMBL" id="HBEG01016749">
    <property type="protein sequence ID" value="CAD8354705.1"/>
    <property type="molecule type" value="Transcribed_RNA"/>
</dbReference>
<dbReference type="GO" id="GO:0042147">
    <property type="term" value="P:retrograde transport, endosome to Golgi"/>
    <property type="evidence" value="ECO:0007669"/>
    <property type="project" value="TreeGrafter"/>
</dbReference>
<dbReference type="GO" id="GO:0019905">
    <property type="term" value="F:syntaxin binding"/>
    <property type="evidence" value="ECO:0007669"/>
    <property type="project" value="TreeGrafter"/>
</dbReference>
<evidence type="ECO:0000259" key="1">
    <source>
        <dbReference type="Pfam" id="PF20655"/>
    </source>
</evidence>
<dbReference type="GO" id="GO:0006896">
    <property type="term" value="P:Golgi to vacuole transport"/>
    <property type="evidence" value="ECO:0007669"/>
    <property type="project" value="TreeGrafter"/>
</dbReference>